<dbReference type="RefSeq" id="WP_015613552.1">
    <property type="nucleotide sequence ID" value="NC_021182.1"/>
</dbReference>
<keyword evidence="4 8" id="KW-0378">Hydrolase</keyword>
<evidence type="ECO:0000256" key="2">
    <source>
        <dbReference type="ARBA" id="ARBA00001946"/>
    </source>
</evidence>
<reference evidence="8 9" key="1">
    <citation type="submission" date="2012-01" db="EMBL/GenBank/DDBJ databases">
        <title>Complete sequence of chromosome of Clostridium pasteurianum BC1.</title>
        <authorList>
            <consortium name="US DOE Joint Genome Institute"/>
            <person name="Lucas S."/>
            <person name="Han J."/>
            <person name="Lapidus A."/>
            <person name="Cheng J.-F."/>
            <person name="Goodwin L."/>
            <person name="Pitluck S."/>
            <person name="Peters L."/>
            <person name="Mikhailova N."/>
            <person name="Teshima H."/>
            <person name="Detter J.C."/>
            <person name="Han C."/>
            <person name="Tapia R."/>
            <person name="Land M."/>
            <person name="Hauser L."/>
            <person name="Kyrpides N."/>
            <person name="Ivanova N."/>
            <person name="Pagani I."/>
            <person name="Dunn J."/>
            <person name="Taghavi S."/>
            <person name="Francis A."/>
            <person name="van der Lelie D."/>
            <person name="Woyke T."/>
        </authorList>
    </citation>
    <scope>NUCLEOTIDE SEQUENCE [LARGE SCALE GENOMIC DNA]</scope>
    <source>
        <strain evidence="8 9">BC1</strain>
    </source>
</reference>
<evidence type="ECO:0000259" key="7">
    <source>
        <dbReference type="PROSITE" id="PS51462"/>
    </source>
</evidence>
<dbReference type="InterPro" id="IPR045121">
    <property type="entry name" value="CoAse"/>
</dbReference>
<dbReference type="KEGG" id="cpas:Clopa_0144"/>
<dbReference type="SUPFAM" id="SSF55811">
    <property type="entry name" value="Nudix"/>
    <property type="match status" value="1"/>
</dbReference>
<dbReference type="InterPro" id="IPR015797">
    <property type="entry name" value="NUDIX_hydrolase-like_dom_sf"/>
</dbReference>
<organism evidence="8 9">
    <name type="scientific">Clostridium pasteurianum BC1</name>
    <dbReference type="NCBI Taxonomy" id="86416"/>
    <lineage>
        <taxon>Bacteria</taxon>
        <taxon>Bacillati</taxon>
        <taxon>Bacillota</taxon>
        <taxon>Clostridia</taxon>
        <taxon>Eubacteriales</taxon>
        <taxon>Clostridiaceae</taxon>
        <taxon>Clostridium</taxon>
    </lineage>
</organism>
<dbReference type="PATRIC" id="fig|86416.3.peg.122"/>
<sequence length="220" mass="25525">MNNDNLNKLKKSFPKIIDISGRGEFFNSSVLIPLILIKEEYYFIFQKRSKNISQAGEICFPGGKIDPAIDKDSQETALRETYEEFSIRKEKINIIGRMNTVFSPIGAMVDGYVGILNIKDLQEIKINISEVQYIFTVPVSFFEKNKPEKYYVNIKAHPSIIDSNGKETLLLPYDELNLPKIYSKPWGNYKHSIYAYKYKEEVIWGLTARFIFDIIEILKN</sequence>
<keyword evidence="5" id="KW-0460">Magnesium</keyword>
<dbReference type="Pfam" id="PF00293">
    <property type="entry name" value="NUDIX"/>
    <property type="match status" value="1"/>
</dbReference>
<evidence type="ECO:0000256" key="5">
    <source>
        <dbReference type="ARBA" id="ARBA00022842"/>
    </source>
</evidence>
<dbReference type="STRING" id="86416.Clopa_0144"/>
<evidence type="ECO:0000256" key="4">
    <source>
        <dbReference type="ARBA" id="ARBA00022801"/>
    </source>
</evidence>
<comment type="cofactor">
    <cofactor evidence="1">
        <name>Mn(2+)</name>
        <dbReference type="ChEBI" id="CHEBI:29035"/>
    </cofactor>
</comment>
<evidence type="ECO:0000256" key="6">
    <source>
        <dbReference type="ARBA" id="ARBA00023211"/>
    </source>
</evidence>
<dbReference type="EMBL" id="CP003261">
    <property type="protein sequence ID" value="AGK95225.1"/>
    <property type="molecule type" value="Genomic_DNA"/>
</dbReference>
<dbReference type="AlphaFoldDB" id="R4K6E4"/>
<evidence type="ECO:0000256" key="1">
    <source>
        <dbReference type="ARBA" id="ARBA00001936"/>
    </source>
</evidence>
<evidence type="ECO:0000313" key="9">
    <source>
        <dbReference type="Proteomes" id="UP000013523"/>
    </source>
</evidence>
<dbReference type="InterPro" id="IPR000086">
    <property type="entry name" value="NUDIX_hydrolase_dom"/>
</dbReference>
<comment type="cofactor">
    <cofactor evidence="2">
        <name>Mg(2+)</name>
        <dbReference type="ChEBI" id="CHEBI:18420"/>
    </cofactor>
</comment>
<dbReference type="OrthoDB" id="9802805at2"/>
<dbReference type="GO" id="GO:0046872">
    <property type="term" value="F:metal ion binding"/>
    <property type="evidence" value="ECO:0007669"/>
    <property type="project" value="UniProtKB-KW"/>
</dbReference>
<protein>
    <submittedName>
        <fullName evidence="8">NTP pyrophosphohydrolase</fullName>
    </submittedName>
</protein>
<dbReference type="eggNOG" id="COG0494">
    <property type="taxonomic scope" value="Bacteria"/>
</dbReference>
<dbReference type="GO" id="GO:0010945">
    <property type="term" value="F:coenzyme A diphosphatase activity"/>
    <property type="evidence" value="ECO:0007669"/>
    <property type="project" value="InterPro"/>
</dbReference>
<dbReference type="Proteomes" id="UP000013523">
    <property type="component" value="Chromosome"/>
</dbReference>
<proteinExistence type="predicted"/>
<keyword evidence="3" id="KW-0479">Metal-binding</keyword>
<dbReference type="Gene3D" id="3.90.79.10">
    <property type="entry name" value="Nucleoside Triphosphate Pyrophosphohydrolase"/>
    <property type="match status" value="1"/>
</dbReference>
<dbReference type="CDD" id="cd03426">
    <property type="entry name" value="NUDIX_CoAse_Nudt7"/>
    <property type="match status" value="1"/>
</dbReference>
<dbReference type="PANTHER" id="PTHR12992">
    <property type="entry name" value="NUDIX HYDROLASE"/>
    <property type="match status" value="1"/>
</dbReference>
<dbReference type="PANTHER" id="PTHR12992:SF11">
    <property type="entry name" value="MITOCHONDRIAL COENZYME A DIPHOSPHATASE NUDT8"/>
    <property type="match status" value="1"/>
</dbReference>
<accession>R4K6E4</accession>
<gene>
    <name evidence="8" type="ORF">Clopa_0144</name>
</gene>
<dbReference type="HOGENOM" id="CLU_040940_5_2_9"/>
<keyword evidence="9" id="KW-1185">Reference proteome</keyword>
<feature type="domain" description="Nudix hydrolase" evidence="7">
    <location>
        <begin position="25"/>
        <end position="194"/>
    </location>
</feature>
<keyword evidence="6" id="KW-0464">Manganese</keyword>
<evidence type="ECO:0000313" key="8">
    <source>
        <dbReference type="EMBL" id="AGK95225.1"/>
    </source>
</evidence>
<name>R4K6E4_CLOPA</name>
<dbReference type="PROSITE" id="PS51462">
    <property type="entry name" value="NUDIX"/>
    <property type="match status" value="1"/>
</dbReference>
<evidence type="ECO:0000256" key="3">
    <source>
        <dbReference type="ARBA" id="ARBA00022723"/>
    </source>
</evidence>